<evidence type="ECO:0000256" key="3">
    <source>
        <dbReference type="ARBA" id="ARBA00022946"/>
    </source>
</evidence>
<organism evidence="4 5">
    <name type="scientific">Daucus carota subsp. sativus</name>
    <name type="common">Carrot</name>
    <dbReference type="NCBI Taxonomy" id="79200"/>
    <lineage>
        <taxon>Eukaryota</taxon>
        <taxon>Viridiplantae</taxon>
        <taxon>Streptophyta</taxon>
        <taxon>Embryophyta</taxon>
        <taxon>Tracheophyta</taxon>
        <taxon>Spermatophyta</taxon>
        <taxon>Magnoliopsida</taxon>
        <taxon>eudicotyledons</taxon>
        <taxon>Gunneridae</taxon>
        <taxon>Pentapetalae</taxon>
        <taxon>asterids</taxon>
        <taxon>campanulids</taxon>
        <taxon>Apiales</taxon>
        <taxon>Apiaceae</taxon>
        <taxon>Apioideae</taxon>
        <taxon>Scandiceae</taxon>
        <taxon>Daucinae</taxon>
        <taxon>Daucus</taxon>
        <taxon>Daucus sect. Daucus</taxon>
    </lineage>
</organism>
<reference evidence="4" key="2">
    <citation type="submission" date="2022-03" db="EMBL/GenBank/DDBJ databases">
        <title>Draft title - Genomic analysis of global carrot germplasm unveils the trajectory of domestication and the origin of high carotenoid orange carrot.</title>
        <authorList>
            <person name="Iorizzo M."/>
            <person name="Ellison S."/>
            <person name="Senalik D."/>
            <person name="Macko-Podgorni A."/>
            <person name="Grzebelus D."/>
            <person name="Bostan H."/>
            <person name="Rolling W."/>
            <person name="Curaba J."/>
            <person name="Simon P."/>
        </authorList>
    </citation>
    <scope>NUCLEOTIDE SEQUENCE</scope>
    <source>
        <tissue evidence="4">Leaf</tissue>
    </source>
</reference>
<gene>
    <name evidence="4" type="ORF">DCAR_0104040</name>
</gene>
<dbReference type="EMBL" id="CP093343">
    <property type="protein sequence ID" value="WOG84855.1"/>
    <property type="molecule type" value="Genomic_DNA"/>
</dbReference>
<dbReference type="InterPro" id="IPR038538">
    <property type="entry name" value="MTERF_sf"/>
</dbReference>
<dbReference type="PANTHER" id="PTHR13068:SF236">
    <property type="entry name" value="OS02G0749800 PROTEIN"/>
    <property type="match status" value="1"/>
</dbReference>
<comment type="similarity">
    <text evidence="1">Belongs to the mTERF family.</text>
</comment>
<dbReference type="Proteomes" id="UP000077755">
    <property type="component" value="Chromosome 1"/>
</dbReference>
<reference evidence="4" key="1">
    <citation type="journal article" date="2016" name="Nat. Genet.">
        <title>A high-quality carrot genome assembly provides new insights into carotenoid accumulation and asterid genome evolution.</title>
        <authorList>
            <person name="Iorizzo M."/>
            <person name="Ellison S."/>
            <person name="Senalik D."/>
            <person name="Zeng P."/>
            <person name="Satapoomin P."/>
            <person name="Huang J."/>
            <person name="Bowman M."/>
            <person name="Iovene M."/>
            <person name="Sanseverino W."/>
            <person name="Cavagnaro P."/>
            <person name="Yildiz M."/>
            <person name="Macko-Podgorni A."/>
            <person name="Moranska E."/>
            <person name="Grzebelus E."/>
            <person name="Grzebelus D."/>
            <person name="Ashrafi H."/>
            <person name="Zheng Z."/>
            <person name="Cheng S."/>
            <person name="Spooner D."/>
            <person name="Van Deynze A."/>
            <person name="Simon P."/>
        </authorList>
    </citation>
    <scope>NUCLEOTIDE SEQUENCE</scope>
    <source>
        <tissue evidence="4">Leaf</tissue>
    </source>
</reference>
<dbReference type="OMA" id="IFNADCA"/>
<dbReference type="SMART" id="SM00733">
    <property type="entry name" value="Mterf"/>
    <property type="match status" value="6"/>
</dbReference>
<proteinExistence type="inferred from homology"/>
<dbReference type="FunFam" id="1.25.70.10:FF:000001">
    <property type="entry name" value="Mitochondrial transcription termination factor-like"/>
    <property type="match status" value="1"/>
</dbReference>
<accession>A0A166II21</accession>
<dbReference type="Pfam" id="PF02536">
    <property type="entry name" value="mTERF"/>
    <property type="match status" value="1"/>
</dbReference>
<keyword evidence="3" id="KW-0809">Transit peptide</keyword>
<evidence type="ECO:0000256" key="1">
    <source>
        <dbReference type="ARBA" id="ARBA00007692"/>
    </source>
</evidence>
<keyword evidence="2" id="KW-0806">Transcription termination</keyword>
<evidence type="ECO:0000313" key="5">
    <source>
        <dbReference type="Proteomes" id="UP000077755"/>
    </source>
</evidence>
<protein>
    <submittedName>
        <fullName evidence="4">Uncharacterized protein</fullName>
    </submittedName>
</protein>
<dbReference type="PANTHER" id="PTHR13068">
    <property type="entry name" value="CGI-12 PROTEIN-RELATED"/>
    <property type="match status" value="1"/>
</dbReference>
<dbReference type="GO" id="GO:0006353">
    <property type="term" value="P:DNA-templated transcription termination"/>
    <property type="evidence" value="ECO:0007669"/>
    <property type="project" value="UniProtKB-KW"/>
</dbReference>
<dbReference type="GO" id="GO:0003676">
    <property type="term" value="F:nucleic acid binding"/>
    <property type="evidence" value="ECO:0007669"/>
    <property type="project" value="InterPro"/>
</dbReference>
<dbReference type="AlphaFoldDB" id="A0A166II21"/>
<dbReference type="InterPro" id="IPR003690">
    <property type="entry name" value="MTERF"/>
</dbReference>
<name>A0A166II21_DAUCS</name>
<keyword evidence="2" id="KW-0804">Transcription</keyword>
<evidence type="ECO:0000256" key="2">
    <source>
        <dbReference type="ARBA" id="ARBA00022472"/>
    </source>
</evidence>
<keyword evidence="2" id="KW-0805">Transcription regulation</keyword>
<evidence type="ECO:0000313" key="4">
    <source>
        <dbReference type="EMBL" id="WOG84855.1"/>
    </source>
</evidence>
<dbReference type="Gene3D" id="1.25.70.10">
    <property type="entry name" value="Transcription termination factor 3, mitochondrial"/>
    <property type="match status" value="1"/>
</dbReference>
<sequence>MMMLVYLYKRQSKTSNVKHETFHNLNQCLLGPIIRCYRTKKIISAADQTAFRTLFLKNKCGLSGEAAIRSSKYGQFGPSDVNPDRVLSLLRTYGFTQPSISKIFSRDPRILQYCPEKILKPKLDFLLSSSLSQTEVIEIVTKNPRILCRSLNNHLIPFFNLLMSLTGCYSDAVAVIKAKPLILSYSISKGFLPNVEFLPTIGVPHSQILKLLCCYAQVLGQPHSKFRSHVLKVKEMGFDLTSSYFISAVKTLTFISDSTWHSRCDLLRSFGFSDYEILSLFKKLPAFMCFSDKNIRGRLDFFLNKLRWTPSRLSTNPIVMSYSLEKRTIPRCSVLQLLVLRNIITESLMLSTILAMTEQRFSKGFVTLHKDEIPEVVEAYHGKLRFNEYTFQQKAR</sequence>
<dbReference type="Gramene" id="KZN11150">
    <property type="protein sequence ID" value="KZN11150"/>
    <property type="gene ID" value="DCAR_003806"/>
</dbReference>
<keyword evidence="5" id="KW-1185">Reference proteome</keyword>